<comment type="caution">
    <text evidence="1">The sequence shown here is derived from an EMBL/GenBank/DDBJ whole genome shotgun (WGS) entry which is preliminary data.</text>
</comment>
<proteinExistence type="predicted"/>
<keyword evidence="2" id="KW-1185">Reference proteome</keyword>
<evidence type="ECO:0000313" key="1">
    <source>
        <dbReference type="EMBL" id="KAJ7996451.1"/>
    </source>
</evidence>
<organism evidence="1 2">
    <name type="scientific">Dallia pectoralis</name>
    <name type="common">Alaska blackfish</name>
    <dbReference type="NCBI Taxonomy" id="75939"/>
    <lineage>
        <taxon>Eukaryota</taxon>
        <taxon>Metazoa</taxon>
        <taxon>Chordata</taxon>
        <taxon>Craniata</taxon>
        <taxon>Vertebrata</taxon>
        <taxon>Euteleostomi</taxon>
        <taxon>Actinopterygii</taxon>
        <taxon>Neopterygii</taxon>
        <taxon>Teleostei</taxon>
        <taxon>Protacanthopterygii</taxon>
        <taxon>Esociformes</taxon>
        <taxon>Umbridae</taxon>
        <taxon>Dallia</taxon>
    </lineage>
</organism>
<dbReference type="EMBL" id="CM055747">
    <property type="protein sequence ID" value="KAJ7996451.1"/>
    <property type="molecule type" value="Genomic_DNA"/>
</dbReference>
<evidence type="ECO:0000313" key="2">
    <source>
        <dbReference type="Proteomes" id="UP001157502"/>
    </source>
</evidence>
<reference evidence="1" key="1">
    <citation type="submission" date="2021-05" db="EMBL/GenBank/DDBJ databases">
        <authorList>
            <person name="Pan Q."/>
            <person name="Jouanno E."/>
            <person name="Zahm M."/>
            <person name="Klopp C."/>
            <person name="Cabau C."/>
            <person name="Louis A."/>
            <person name="Berthelot C."/>
            <person name="Parey E."/>
            <person name="Roest Crollius H."/>
            <person name="Montfort J."/>
            <person name="Robinson-Rechavi M."/>
            <person name="Bouchez O."/>
            <person name="Lampietro C."/>
            <person name="Lopez Roques C."/>
            <person name="Donnadieu C."/>
            <person name="Postlethwait J."/>
            <person name="Bobe J."/>
            <person name="Dillon D."/>
            <person name="Chandos A."/>
            <person name="von Hippel F."/>
            <person name="Guiguen Y."/>
        </authorList>
    </citation>
    <scope>NUCLEOTIDE SEQUENCE</scope>
    <source>
        <strain evidence="1">YG-Jan2019</strain>
    </source>
</reference>
<gene>
    <name evidence="1" type="ORF">DPEC_G00237210</name>
</gene>
<name>A0ACC2FYS9_DALPE</name>
<sequence length="1184" mass="131947">MYFRSVFDQPPEGRAAGERLALLRQGRRSVQEFALEFRTLAAGAGWNERAYSDIFRVRLNPDVRKEMACKAAGLSFEEVVELAIQMDNLLITRGRSGPIPLVPSSSAVASEPMEVGGAASRGTAWPRECTFCGRKGHSASHCYQRVSKPGERGSDTPVARKVRTPRTPSGSSDTHTTITVCFPTFPLSPQCKALVDSGAAGDFIDKTYASHLQIPVVPLACARTITGLDSRPLGSGMVTQVTVPVRMITQHTHSEMISLQVIDSPSFPVVLGMPWLSRHNPQFSWPQRTLTGWSRECQGRCMGVSVGATTVESPDSVSSVRIPPEYSDLAHTFSKKLATKLPPHRPGDCAIDLQVGSVPPHSHVYPLSQAETQAMETYVSEALRQGIIRHSTSSASSSFFFVKKKDGGLRPCIDYRALNSITVRYRYPLPLISSVIESMHGARFFTKLDLRSAYNLVRIREGDEWKTAFSTTSGHYEYLVMPYGLMNAPSVFQSFVNNIFREMIGRGVFVYIDDILVYSDDRADHVSLVRRVLERLRAHDLYAKLEKCLFFQRAVSFLGFHITTGGVEMEVDRVAAVRNWPVPTTVKAVQRFMGFANFYRRFIKNFGKVAAPITSLLKGGPSRIRWTNETDCAFSTLKTLFTSAQVLAHPDPSHPFIVEVDASEVGIGAVLSQRSGTPSKVRPCAFYSRKLSAAEQNYDVVAPVMWEVDADIQHALRVEPSPPQCPEGRFYVPLDVRDRLICWAHTSVSSGHPGIGRTVRCLTNKYWWPGLAKDVRLYVSSCSVCAQCKAPRHLPAGYTTVLVVVDRFSKACRFLPLGGLPTALQTAEALFTHVFRHYGVPEDIVSDRGPQFTSSVWRAFMKRLGVSVSLTSGYHPEANGQVERVNQDLGRFLRSYCQDRPGEWAEFLPWAEYAQNSLRHSSTQLTPFQCVLGYQPVLAPWQQSQPDTGVPAVEDWFRRAEVTWDATHVHLQHAGQRQKAAADRRRSDAPVYTPGDRVWLSTRNLPVRLPCRKLGPRFVGPFEVLGRINEVTYRLQLPPDYRINPSFHVSLLRPVVAGPLQRSRVLETPPPPLDIEGVPAYRVNNVIDSRHRGGVVQYLVEWEGYGPEERCWVPARDILDPELRREFHRRRPDRPAPRPPGRPRGRGRRAAGAARQLGDTVMTPTGEAAAPPAGGIRRSSSPAY</sequence>
<accession>A0ACC2FYS9</accession>
<protein>
    <submittedName>
        <fullName evidence="1">Uncharacterized protein</fullName>
    </submittedName>
</protein>
<dbReference type="Proteomes" id="UP001157502">
    <property type="component" value="Chromosome 20"/>
</dbReference>